<dbReference type="Pfam" id="PF03619">
    <property type="entry name" value="Solute_trans_a"/>
    <property type="match status" value="1"/>
</dbReference>
<evidence type="ECO:0000256" key="3">
    <source>
        <dbReference type="ARBA" id="ARBA00022989"/>
    </source>
</evidence>
<feature type="transmembrane region" description="Helical" evidence="5">
    <location>
        <begin position="28"/>
        <end position="51"/>
    </location>
</feature>
<name>A0A9J6CFJ9_POLVA</name>
<dbReference type="InterPro" id="IPR005178">
    <property type="entry name" value="Ostalpha/TMEM184C"/>
</dbReference>
<dbReference type="PANTHER" id="PTHR23423">
    <property type="entry name" value="ORGANIC SOLUTE TRANSPORTER-RELATED"/>
    <property type="match status" value="1"/>
</dbReference>
<keyword evidence="3 5" id="KW-1133">Transmembrane helix</keyword>
<dbReference type="EMBL" id="JADBJN010000001">
    <property type="protein sequence ID" value="KAG5680844.1"/>
    <property type="molecule type" value="Genomic_DNA"/>
</dbReference>
<evidence type="ECO:0000313" key="6">
    <source>
        <dbReference type="EMBL" id="KAG5680844.1"/>
    </source>
</evidence>
<evidence type="ECO:0000256" key="4">
    <source>
        <dbReference type="ARBA" id="ARBA00023136"/>
    </source>
</evidence>
<protein>
    <recommendedName>
        <fullName evidence="8">Organic solute transporter alpha-like protein</fullName>
    </recommendedName>
</protein>
<evidence type="ECO:0000256" key="2">
    <source>
        <dbReference type="ARBA" id="ARBA00022692"/>
    </source>
</evidence>
<organism evidence="6 7">
    <name type="scientific">Polypedilum vanderplanki</name>
    <name type="common">Sleeping chironomid midge</name>
    <dbReference type="NCBI Taxonomy" id="319348"/>
    <lineage>
        <taxon>Eukaryota</taxon>
        <taxon>Metazoa</taxon>
        <taxon>Ecdysozoa</taxon>
        <taxon>Arthropoda</taxon>
        <taxon>Hexapoda</taxon>
        <taxon>Insecta</taxon>
        <taxon>Pterygota</taxon>
        <taxon>Neoptera</taxon>
        <taxon>Endopterygota</taxon>
        <taxon>Diptera</taxon>
        <taxon>Nematocera</taxon>
        <taxon>Chironomoidea</taxon>
        <taxon>Chironomidae</taxon>
        <taxon>Chironominae</taxon>
        <taxon>Polypedilum</taxon>
        <taxon>Polypedilum</taxon>
    </lineage>
</organism>
<feature type="transmembrane region" description="Helical" evidence="5">
    <location>
        <begin position="230"/>
        <end position="250"/>
    </location>
</feature>
<keyword evidence="7" id="KW-1185">Reference proteome</keyword>
<comment type="caution">
    <text evidence="6">The sequence shown here is derived from an EMBL/GenBank/DDBJ whole genome shotgun (WGS) entry which is preliminary data.</text>
</comment>
<comment type="subcellular location">
    <subcellularLocation>
        <location evidence="1">Membrane</location>
        <topology evidence="1">Multi-pass membrane protein</topology>
    </subcellularLocation>
</comment>
<accession>A0A9J6CFJ9</accession>
<evidence type="ECO:0000256" key="5">
    <source>
        <dbReference type="SAM" id="Phobius"/>
    </source>
</evidence>
<dbReference type="OrthoDB" id="5832279at2759"/>
<dbReference type="Proteomes" id="UP001107558">
    <property type="component" value="Chromosome 1"/>
</dbReference>
<feature type="transmembrane region" description="Helical" evidence="5">
    <location>
        <begin position="191"/>
        <end position="209"/>
    </location>
</feature>
<proteinExistence type="predicted"/>
<evidence type="ECO:0000256" key="1">
    <source>
        <dbReference type="ARBA" id="ARBA00004141"/>
    </source>
</evidence>
<dbReference type="GO" id="GO:0016020">
    <property type="term" value="C:membrane"/>
    <property type="evidence" value="ECO:0007669"/>
    <property type="project" value="UniProtKB-SubCell"/>
</dbReference>
<reference evidence="6" key="1">
    <citation type="submission" date="2021-03" db="EMBL/GenBank/DDBJ databases">
        <title>Chromosome level genome of the anhydrobiotic midge Polypedilum vanderplanki.</title>
        <authorList>
            <person name="Yoshida Y."/>
            <person name="Kikawada T."/>
            <person name="Gusev O."/>
        </authorList>
    </citation>
    <scope>NUCLEOTIDE SEQUENCE</scope>
    <source>
        <strain evidence="6">NIAS01</strain>
        <tissue evidence="6">Whole body or cell culture</tissue>
    </source>
</reference>
<dbReference type="SMART" id="SM01417">
    <property type="entry name" value="Solute_trans_a"/>
    <property type="match status" value="1"/>
</dbReference>
<evidence type="ECO:0000313" key="7">
    <source>
        <dbReference type="Proteomes" id="UP001107558"/>
    </source>
</evidence>
<keyword evidence="4 5" id="KW-0472">Membrane</keyword>
<feature type="transmembrane region" description="Helical" evidence="5">
    <location>
        <begin position="156"/>
        <end position="179"/>
    </location>
</feature>
<sequence length="297" mass="34632">MNYIAELDCINGLPSVSVFWNFLLAEKIRILLIFFIPILLSLLTLWIYSINLKNVMKNCPINIRINCISLVSIYPFVSIFSMIAISVPRTYFFNDSVGHIAFMVISWQFYRLCMIYVDGESSFIEIANDTSFTLKAPPFCCCLPLKRSSISKKNFIFMKFLIIQMPFTHIAMFLVLNIIYIEDIQAFDNLILYFIPFIAITVFSGMWGYNLVVRTLSPYYSSLKLIQKYFAFQLVLFYCKILPIILNFIMKKIITTCEDPAFTILVKRHTVIQIHVQIQMFILSVWAMNLYKNPMGN</sequence>
<feature type="transmembrane region" description="Helical" evidence="5">
    <location>
        <begin position="63"/>
        <end position="85"/>
    </location>
</feature>
<evidence type="ECO:0008006" key="8">
    <source>
        <dbReference type="Google" id="ProtNLM"/>
    </source>
</evidence>
<keyword evidence="2 5" id="KW-0812">Transmembrane</keyword>
<gene>
    <name evidence="6" type="ORF">PVAND_010325</name>
</gene>
<dbReference type="AlphaFoldDB" id="A0A9J6CFJ9"/>
<feature type="transmembrane region" description="Helical" evidence="5">
    <location>
        <begin position="270"/>
        <end position="291"/>
    </location>
</feature>